<dbReference type="InterPro" id="IPR017900">
    <property type="entry name" value="4Fe4S_Fe_S_CS"/>
</dbReference>
<sequence length="134" mass="14470">MDDNIKFLTFARTALKNLFSKPATVKYPYEPAKFTQRSRGHIEIASEQCIACGLCMRNCPPGAIKVDRVAGTWTINPFDCVQCGNCVSLCPKKCLSIVAGYTKPQAHIETQTVKVSPPGPSGKKAPEASQAPLA</sequence>
<protein>
    <submittedName>
        <fullName evidence="7">Formate hydrogenlyase subunit 6/NADH:ubiquinone oxidoreductase subunit I</fullName>
    </submittedName>
</protein>
<evidence type="ECO:0000256" key="1">
    <source>
        <dbReference type="ARBA" id="ARBA00022485"/>
    </source>
</evidence>
<dbReference type="PANTHER" id="PTHR43687:SF1">
    <property type="entry name" value="FERREDOXIN III"/>
    <property type="match status" value="1"/>
</dbReference>
<dbReference type="SUPFAM" id="SSF54862">
    <property type="entry name" value="4Fe-4S ferredoxins"/>
    <property type="match status" value="1"/>
</dbReference>
<accession>A0A7W8H7Y4</accession>
<dbReference type="EMBL" id="JACHFW010000002">
    <property type="protein sequence ID" value="MBB5263556.1"/>
    <property type="molecule type" value="Genomic_DNA"/>
</dbReference>
<keyword evidence="3" id="KW-0408">Iron</keyword>
<dbReference type="Pfam" id="PF12838">
    <property type="entry name" value="Fer4_7"/>
    <property type="match status" value="1"/>
</dbReference>
<dbReference type="InterPro" id="IPR017896">
    <property type="entry name" value="4Fe4S_Fe-S-bd"/>
</dbReference>
<keyword evidence="8" id="KW-1185">Reference proteome</keyword>
<dbReference type="PROSITE" id="PS00198">
    <property type="entry name" value="4FE4S_FER_1"/>
    <property type="match status" value="2"/>
</dbReference>
<keyword evidence="4" id="KW-0411">Iron-sulfur</keyword>
<dbReference type="PROSITE" id="PS51379">
    <property type="entry name" value="4FE4S_FER_2"/>
    <property type="match status" value="2"/>
</dbReference>
<feature type="region of interest" description="Disordered" evidence="5">
    <location>
        <begin position="109"/>
        <end position="134"/>
    </location>
</feature>
<dbReference type="GO" id="GO:0016829">
    <property type="term" value="F:lyase activity"/>
    <property type="evidence" value="ECO:0007669"/>
    <property type="project" value="UniProtKB-KW"/>
</dbReference>
<dbReference type="AlphaFoldDB" id="A0A7W8H7Y4"/>
<keyword evidence="1" id="KW-0004">4Fe-4S</keyword>
<comment type="caution">
    <text evidence="7">The sequence shown here is derived from an EMBL/GenBank/DDBJ whole genome shotgun (WGS) entry which is preliminary data.</text>
</comment>
<proteinExistence type="predicted"/>
<dbReference type="Proteomes" id="UP000543642">
    <property type="component" value="Unassembled WGS sequence"/>
</dbReference>
<keyword evidence="2" id="KW-0479">Metal-binding</keyword>
<dbReference type="GO" id="GO:0046872">
    <property type="term" value="F:metal ion binding"/>
    <property type="evidence" value="ECO:0007669"/>
    <property type="project" value="UniProtKB-KW"/>
</dbReference>
<dbReference type="GO" id="GO:0051539">
    <property type="term" value="F:4 iron, 4 sulfur cluster binding"/>
    <property type="evidence" value="ECO:0007669"/>
    <property type="project" value="UniProtKB-KW"/>
</dbReference>
<evidence type="ECO:0000256" key="3">
    <source>
        <dbReference type="ARBA" id="ARBA00023004"/>
    </source>
</evidence>
<dbReference type="InterPro" id="IPR050572">
    <property type="entry name" value="Fe-S_Ferredoxin"/>
</dbReference>
<dbReference type="PANTHER" id="PTHR43687">
    <property type="entry name" value="ADENYLYLSULFATE REDUCTASE, BETA SUBUNIT"/>
    <property type="match status" value="1"/>
</dbReference>
<dbReference type="RefSeq" id="WP_183771445.1">
    <property type="nucleotide sequence ID" value="NZ_JACHFW010000002.1"/>
</dbReference>
<keyword evidence="7" id="KW-0456">Lyase</keyword>
<reference evidence="7 8" key="1">
    <citation type="submission" date="2020-08" db="EMBL/GenBank/DDBJ databases">
        <title>Genomic Encyclopedia of Type Strains, Phase IV (KMG-IV): sequencing the most valuable type-strain genomes for metagenomic binning, comparative biology and taxonomic classification.</title>
        <authorList>
            <person name="Goeker M."/>
        </authorList>
    </citation>
    <scope>NUCLEOTIDE SEQUENCE [LARGE SCALE GENOMIC DNA]</scope>
    <source>
        <strain evidence="7 8">DSM 106146</strain>
    </source>
</reference>
<dbReference type="Gene3D" id="3.30.70.3270">
    <property type="match status" value="1"/>
</dbReference>
<feature type="domain" description="4Fe-4S ferredoxin-type" evidence="6">
    <location>
        <begin position="40"/>
        <end position="69"/>
    </location>
</feature>
<evidence type="ECO:0000259" key="6">
    <source>
        <dbReference type="PROSITE" id="PS51379"/>
    </source>
</evidence>
<evidence type="ECO:0000256" key="4">
    <source>
        <dbReference type="ARBA" id="ARBA00023014"/>
    </source>
</evidence>
<keyword evidence="7" id="KW-0830">Ubiquinone</keyword>
<evidence type="ECO:0000313" key="7">
    <source>
        <dbReference type="EMBL" id="MBB5263556.1"/>
    </source>
</evidence>
<gene>
    <name evidence="7" type="ORF">HNP82_000654</name>
</gene>
<name>A0A7W8H7Y4_9FIRM</name>
<evidence type="ECO:0000313" key="8">
    <source>
        <dbReference type="Proteomes" id="UP000543642"/>
    </source>
</evidence>
<feature type="domain" description="4Fe-4S ferredoxin-type" evidence="6">
    <location>
        <begin position="71"/>
        <end position="100"/>
    </location>
</feature>
<organism evidence="7 8">
    <name type="scientific">Catenibacillus scindens</name>
    <dbReference type="NCBI Taxonomy" id="673271"/>
    <lineage>
        <taxon>Bacteria</taxon>
        <taxon>Bacillati</taxon>
        <taxon>Bacillota</taxon>
        <taxon>Clostridia</taxon>
        <taxon>Lachnospirales</taxon>
        <taxon>Lachnospiraceae</taxon>
        <taxon>Catenibacillus</taxon>
    </lineage>
</organism>
<evidence type="ECO:0000256" key="5">
    <source>
        <dbReference type="SAM" id="MobiDB-lite"/>
    </source>
</evidence>
<evidence type="ECO:0000256" key="2">
    <source>
        <dbReference type="ARBA" id="ARBA00022723"/>
    </source>
</evidence>